<proteinExistence type="predicted"/>
<reference evidence="1" key="1">
    <citation type="submission" date="2024-09" db="EMBL/GenBank/DDBJ databases">
        <title>Black Yeasts Isolated from many extreme environments.</title>
        <authorList>
            <person name="Coleine C."/>
            <person name="Stajich J.E."/>
            <person name="Selbmann L."/>
        </authorList>
    </citation>
    <scope>NUCLEOTIDE SEQUENCE</scope>
    <source>
        <strain evidence="1">CCFEE 5737</strain>
    </source>
</reference>
<dbReference type="EMBL" id="JAWDJW010000019">
    <property type="protein sequence ID" value="KAK3082029.1"/>
    <property type="molecule type" value="Genomic_DNA"/>
</dbReference>
<keyword evidence="2" id="KW-1185">Reference proteome</keyword>
<dbReference type="Proteomes" id="UP001186974">
    <property type="component" value="Unassembled WGS sequence"/>
</dbReference>
<sequence length="425" mass="46549">MPRPKREEAPSPKRRSRNGCWPCKARKVKCGEEKPKCLNCERQGETCDYSIRLNWGGRSKKKDGGDSDTSSRTNSPHSAFFSFQANTFSESLQSPRPASNTHQRASSNISNSPSEPPVDSAQALAGYNRPYSPYNADYGGTPLTGKLGLPYSSPEPTIHVGSIAVEPRLQSLQAQHTPDYSTPSVASSRGSPAFGTRGRPESPATGMLPTFRSYSSYETTDYKQEEGLEEHRSKRIRLSPNREPTLVGLVSNPNYPQMYDDRSTGFISGTYLSPNAPSSMGAPTPASGLSVETSASQMLKPVQLQAPPDLRRLSVNSLLSGPLSEASSSQSNFKKPMHRSQRSYSDLSTIYGYDLGMPDLDLPNNDDTNAIKIMSPNTARGVSAFPAERFEQVETDELDSRSRDVTFEKGGYYAKPVSIRIPKIL</sequence>
<name>A0ACC3DZ89_9PEZI</name>
<accession>A0ACC3DZ89</accession>
<gene>
    <name evidence="1" type="ORF">LTS18_007526</name>
</gene>
<organism evidence="1 2">
    <name type="scientific">Coniosporium uncinatum</name>
    <dbReference type="NCBI Taxonomy" id="93489"/>
    <lineage>
        <taxon>Eukaryota</taxon>
        <taxon>Fungi</taxon>
        <taxon>Dikarya</taxon>
        <taxon>Ascomycota</taxon>
        <taxon>Pezizomycotina</taxon>
        <taxon>Dothideomycetes</taxon>
        <taxon>Dothideomycetes incertae sedis</taxon>
        <taxon>Coniosporium</taxon>
    </lineage>
</organism>
<comment type="caution">
    <text evidence="1">The sequence shown here is derived from an EMBL/GenBank/DDBJ whole genome shotgun (WGS) entry which is preliminary data.</text>
</comment>
<evidence type="ECO:0000313" key="1">
    <source>
        <dbReference type="EMBL" id="KAK3082029.1"/>
    </source>
</evidence>
<protein>
    <submittedName>
        <fullName evidence="1">Uncharacterized protein</fullName>
    </submittedName>
</protein>
<feature type="non-terminal residue" evidence="1">
    <location>
        <position position="425"/>
    </location>
</feature>
<evidence type="ECO:0000313" key="2">
    <source>
        <dbReference type="Proteomes" id="UP001186974"/>
    </source>
</evidence>